<keyword evidence="4 5" id="KW-0238">DNA-binding</keyword>
<evidence type="ECO:0000256" key="4">
    <source>
        <dbReference type="ARBA" id="ARBA00023125"/>
    </source>
</evidence>
<dbReference type="PROSITE" id="PS50950">
    <property type="entry name" value="ZF_THAP"/>
    <property type="match status" value="1"/>
</dbReference>
<dbReference type="Pfam" id="PF05485">
    <property type="entry name" value="THAP"/>
    <property type="match status" value="1"/>
</dbReference>
<dbReference type="Proteomes" id="UP000821866">
    <property type="component" value="Chromosome 8"/>
</dbReference>
<evidence type="ECO:0000259" key="6">
    <source>
        <dbReference type="PROSITE" id="PS50950"/>
    </source>
</evidence>
<name>A0A9J6D8N8_RHIMP</name>
<dbReference type="SMART" id="SM00980">
    <property type="entry name" value="THAP"/>
    <property type="match status" value="1"/>
</dbReference>
<keyword evidence="2 5" id="KW-0863">Zinc-finger</keyword>
<feature type="domain" description="THAP-type" evidence="6">
    <location>
        <begin position="1"/>
        <end position="94"/>
    </location>
</feature>
<dbReference type="SMART" id="SM00692">
    <property type="entry name" value="DM3"/>
    <property type="match status" value="1"/>
</dbReference>
<dbReference type="AlphaFoldDB" id="A0A9J6D8N8"/>
<dbReference type="EMBL" id="JABSTU010000010">
    <property type="protein sequence ID" value="KAH8018400.1"/>
    <property type="molecule type" value="Genomic_DNA"/>
</dbReference>
<organism evidence="7 8">
    <name type="scientific">Rhipicephalus microplus</name>
    <name type="common">Cattle tick</name>
    <name type="synonym">Boophilus microplus</name>
    <dbReference type="NCBI Taxonomy" id="6941"/>
    <lineage>
        <taxon>Eukaryota</taxon>
        <taxon>Metazoa</taxon>
        <taxon>Ecdysozoa</taxon>
        <taxon>Arthropoda</taxon>
        <taxon>Chelicerata</taxon>
        <taxon>Arachnida</taxon>
        <taxon>Acari</taxon>
        <taxon>Parasitiformes</taxon>
        <taxon>Ixodida</taxon>
        <taxon>Ixodoidea</taxon>
        <taxon>Ixodidae</taxon>
        <taxon>Rhipicephalinae</taxon>
        <taxon>Rhipicephalus</taxon>
        <taxon>Boophilus</taxon>
    </lineage>
</organism>
<dbReference type="VEuPathDB" id="VectorBase:LOC119175917"/>
<evidence type="ECO:0000256" key="2">
    <source>
        <dbReference type="ARBA" id="ARBA00022771"/>
    </source>
</evidence>
<evidence type="ECO:0000313" key="7">
    <source>
        <dbReference type="EMBL" id="KAH8018400.1"/>
    </source>
</evidence>
<accession>A0A9J6D8N8</accession>
<dbReference type="PANTHER" id="PTHR46600:SF11">
    <property type="entry name" value="THAP DOMAIN-CONTAINING PROTEIN 10"/>
    <property type="match status" value="1"/>
</dbReference>
<dbReference type="InterPro" id="IPR026516">
    <property type="entry name" value="THAP1/10"/>
</dbReference>
<evidence type="ECO:0000256" key="3">
    <source>
        <dbReference type="ARBA" id="ARBA00022833"/>
    </source>
</evidence>
<keyword evidence="3" id="KW-0862">Zinc</keyword>
<proteinExistence type="predicted"/>
<dbReference type="PANTHER" id="PTHR46600">
    <property type="entry name" value="THAP DOMAIN-CONTAINING"/>
    <property type="match status" value="1"/>
</dbReference>
<dbReference type="InterPro" id="IPR006612">
    <property type="entry name" value="THAP_Znf"/>
</dbReference>
<dbReference type="GO" id="GO:0043565">
    <property type="term" value="F:sequence-specific DNA binding"/>
    <property type="evidence" value="ECO:0007669"/>
    <property type="project" value="InterPro"/>
</dbReference>
<comment type="caution">
    <text evidence="7">The sequence shown here is derived from an EMBL/GenBank/DDBJ whole genome shotgun (WGS) entry which is preliminary data.</text>
</comment>
<evidence type="ECO:0000313" key="8">
    <source>
        <dbReference type="Proteomes" id="UP000821866"/>
    </source>
</evidence>
<gene>
    <name evidence="7" type="ORF">HPB51_005813</name>
</gene>
<dbReference type="SUPFAM" id="SSF57716">
    <property type="entry name" value="Glucocorticoid receptor-like (DNA-binding domain)"/>
    <property type="match status" value="1"/>
</dbReference>
<sequence>MTPIPCAVKGCDSKTGGDVSMHSFPNDPAVRQVWVDFVRRYSSCDWTPAKRSRIRSLHFGPDCYRIGNHRYLLEFGIALPKKRYLEPEAVPTLYAASAQHRDATPALEPTCKRPCFEESRDTGTSCGSPYELPAVDETSQFSSPDSQVPHDGDDVIAEHVAASPEHTEKFNDLTQCRVPKASKATQTSAMTVMQDVGVQAVKTSAEIADVSHLLSAVKELVAAGNASKNSTTSQPPHL</sequence>
<keyword evidence="1" id="KW-0479">Metal-binding</keyword>
<protein>
    <recommendedName>
        <fullName evidence="6">THAP-type domain-containing protein</fullName>
    </recommendedName>
</protein>
<evidence type="ECO:0000256" key="1">
    <source>
        <dbReference type="ARBA" id="ARBA00022723"/>
    </source>
</evidence>
<evidence type="ECO:0000256" key="5">
    <source>
        <dbReference type="PROSITE-ProRule" id="PRU00309"/>
    </source>
</evidence>
<dbReference type="GO" id="GO:0008270">
    <property type="term" value="F:zinc ion binding"/>
    <property type="evidence" value="ECO:0007669"/>
    <property type="project" value="UniProtKB-KW"/>
</dbReference>
<keyword evidence="8" id="KW-1185">Reference proteome</keyword>
<reference evidence="7" key="2">
    <citation type="submission" date="2021-09" db="EMBL/GenBank/DDBJ databases">
        <authorList>
            <person name="Jia N."/>
            <person name="Wang J."/>
            <person name="Shi W."/>
            <person name="Du L."/>
            <person name="Sun Y."/>
            <person name="Zhan W."/>
            <person name="Jiang J."/>
            <person name="Wang Q."/>
            <person name="Zhang B."/>
            <person name="Ji P."/>
            <person name="Sakyi L.B."/>
            <person name="Cui X."/>
            <person name="Yuan T."/>
            <person name="Jiang B."/>
            <person name="Yang W."/>
            <person name="Lam T.T.-Y."/>
            <person name="Chang Q."/>
            <person name="Ding S."/>
            <person name="Wang X."/>
            <person name="Zhu J."/>
            <person name="Ruan X."/>
            <person name="Zhao L."/>
            <person name="Wei J."/>
            <person name="Que T."/>
            <person name="Du C."/>
            <person name="Cheng J."/>
            <person name="Dai P."/>
            <person name="Han X."/>
            <person name="Huang E."/>
            <person name="Gao Y."/>
            <person name="Liu J."/>
            <person name="Shao H."/>
            <person name="Ye R."/>
            <person name="Li L."/>
            <person name="Wei W."/>
            <person name="Wang X."/>
            <person name="Wang C."/>
            <person name="Huo Q."/>
            <person name="Li W."/>
            <person name="Guo W."/>
            <person name="Chen H."/>
            <person name="Chen S."/>
            <person name="Zhou L."/>
            <person name="Zhou L."/>
            <person name="Ni X."/>
            <person name="Tian J."/>
            <person name="Zhou Y."/>
            <person name="Sheng Y."/>
            <person name="Liu T."/>
            <person name="Pan Y."/>
            <person name="Xia L."/>
            <person name="Li J."/>
            <person name="Zhao F."/>
            <person name="Cao W."/>
        </authorList>
    </citation>
    <scope>NUCLEOTIDE SEQUENCE</scope>
    <source>
        <strain evidence="7">Rmic-2018</strain>
        <tissue evidence="7">Larvae</tissue>
    </source>
</reference>
<reference evidence="7" key="1">
    <citation type="journal article" date="2020" name="Cell">
        <title>Large-Scale Comparative Analyses of Tick Genomes Elucidate Their Genetic Diversity and Vector Capacities.</title>
        <authorList>
            <consortium name="Tick Genome and Microbiome Consortium (TIGMIC)"/>
            <person name="Jia N."/>
            <person name="Wang J."/>
            <person name="Shi W."/>
            <person name="Du L."/>
            <person name="Sun Y."/>
            <person name="Zhan W."/>
            <person name="Jiang J.F."/>
            <person name="Wang Q."/>
            <person name="Zhang B."/>
            <person name="Ji P."/>
            <person name="Bell-Sakyi L."/>
            <person name="Cui X.M."/>
            <person name="Yuan T.T."/>
            <person name="Jiang B.G."/>
            <person name="Yang W.F."/>
            <person name="Lam T.T."/>
            <person name="Chang Q.C."/>
            <person name="Ding S.J."/>
            <person name="Wang X.J."/>
            <person name="Zhu J.G."/>
            <person name="Ruan X.D."/>
            <person name="Zhao L."/>
            <person name="Wei J.T."/>
            <person name="Ye R.Z."/>
            <person name="Que T.C."/>
            <person name="Du C.H."/>
            <person name="Zhou Y.H."/>
            <person name="Cheng J.X."/>
            <person name="Dai P.F."/>
            <person name="Guo W.B."/>
            <person name="Han X.H."/>
            <person name="Huang E.J."/>
            <person name="Li L.F."/>
            <person name="Wei W."/>
            <person name="Gao Y.C."/>
            <person name="Liu J.Z."/>
            <person name="Shao H.Z."/>
            <person name="Wang X."/>
            <person name="Wang C.C."/>
            <person name="Yang T.C."/>
            <person name="Huo Q.B."/>
            <person name="Li W."/>
            <person name="Chen H.Y."/>
            <person name="Chen S.E."/>
            <person name="Zhou L.G."/>
            <person name="Ni X.B."/>
            <person name="Tian J.H."/>
            <person name="Sheng Y."/>
            <person name="Liu T."/>
            <person name="Pan Y.S."/>
            <person name="Xia L.Y."/>
            <person name="Li J."/>
            <person name="Zhao F."/>
            <person name="Cao W.C."/>
        </authorList>
    </citation>
    <scope>NUCLEOTIDE SEQUENCE</scope>
    <source>
        <strain evidence="7">Rmic-2018</strain>
    </source>
</reference>